<dbReference type="InterPro" id="IPR052710">
    <property type="entry name" value="CAAX_protease"/>
</dbReference>
<organism evidence="4 5">
    <name type="scientific">Bombiscardovia nodaiensis</name>
    <dbReference type="NCBI Taxonomy" id="2932181"/>
    <lineage>
        <taxon>Bacteria</taxon>
        <taxon>Bacillati</taxon>
        <taxon>Actinomycetota</taxon>
        <taxon>Actinomycetes</taxon>
        <taxon>Bifidobacteriales</taxon>
        <taxon>Bifidobacteriaceae</taxon>
        <taxon>Bombiscardovia</taxon>
    </lineage>
</organism>
<evidence type="ECO:0000256" key="2">
    <source>
        <dbReference type="SAM" id="Phobius"/>
    </source>
</evidence>
<proteinExistence type="predicted"/>
<feature type="transmembrane region" description="Helical" evidence="2">
    <location>
        <begin position="309"/>
        <end position="329"/>
    </location>
</feature>
<feature type="transmembrane region" description="Helical" evidence="2">
    <location>
        <begin position="235"/>
        <end position="253"/>
    </location>
</feature>
<sequence>MKWPQKASKEQGGTQPDAQRAERRLAVGSAGSATGAQTAAVLATPVRSVVPAAPVVPLARIRASLNQQAGSLILYLVVMQLIGPAVAVAFQIILQSMRRQVISIDTALSQLNGPAAGLMNLTCVATAFVFWVLTHKAQIADTSTEGIFHRREHQMTLWVFLGAVALLFTGQAISSIYDMGFTWVLDRLQFKATTTSELIDAASGTVAMFVYASFFGPIVEEIIFRGVIMNALKRYGKVFAIVTSAAMFGFFHADLSQGLFAFCVGLVLGYVACEYSIFWSMLLHIVNNLVISNVLGFILDKLPTQAQDWANLAMIVVGILLGLLVVYLGRVRIRAFIESNRAYKGIYGSWAGLWFIVYLVLQVAITALEFAPVGAQMGL</sequence>
<protein>
    <recommendedName>
        <fullName evidence="3">CAAX prenyl protease 2/Lysostaphin resistance protein A-like domain-containing protein</fullName>
    </recommendedName>
</protein>
<keyword evidence="2" id="KW-1133">Transmembrane helix</keyword>
<dbReference type="PANTHER" id="PTHR36435">
    <property type="entry name" value="SLR1288 PROTEIN"/>
    <property type="match status" value="1"/>
</dbReference>
<evidence type="ECO:0000256" key="1">
    <source>
        <dbReference type="SAM" id="MobiDB-lite"/>
    </source>
</evidence>
<feature type="domain" description="CAAX prenyl protease 2/Lysostaphin resistance protein A-like" evidence="3">
    <location>
        <begin position="204"/>
        <end position="290"/>
    </location>
</feature>
<feature type="transmembrane region" description="Helical" evidence="2">
    <location>
        <begin position="72"/>
        <end position="94"/>
    </location>
</feature>
<name>A0ABN6SDD8_9BIFI</name>
<keyword evidence="5" id="KW-1185">Reference proteome</keyword>
<feature type="transmembrane region" description="Helical" evidence="2">
    <location>
        <begin position="155"/>
        <end position="177"/>
    </location>
</feature>
<keyword evidence="2" id="KW-0812">Transmembrane</keyword>
<feature type="transmembrane region" description="Helical" evidence="2">
    <location>
        <begin position="114"/>
        <end position="134"/>
    </location>
</feature>
<dbReference type="Proteomes" id="UP001321766">
    <property type="component" value="Chromosome"/>
</dbReference>
<accession>A0ABN6SDD8</accession>
<dbReference type="InterPro" id="IPR003675">
    <property type="entry name" value="Rce1/LyrA-like_dom"/>
</dbReference>
<dbReference type="EMBL" id="AP026798">
    <property type="protein sequence ID" value="BDR53573.1"/>
    <property type="molecule type" value="Genomic_DNA"/>
</dbReference>
<dbReference type="Pfam" id="PF02517">
    <property type="entry name" value="Rce1-like"/>
    <property type="match status" value="1"/>
</dbReference>
<feature type="transmembrane region" description="Helical" evidence="2">
    <location>
        <begin position="350"/>
        <end position="371"/>
    </location>
</feature>
<evidence type="ECO:0000259" key="3">
    <source>
        <dbReference type="Pfam" id="PF02517"/>
    </source>
</evidence>
<dbReference type="PANTHER" id="PTHR36435:SF1">
    <property type="entry name" value="CAAX AMINO TERMINAL PROTEASE FAMILY PROTEIN"/>
    <property type="match status" value="1"/>
</dbReference>
<gene>
    <name evidence="4" type="ORF">KIM372_14800</name>
</gene>
<feature type="transmembrane region" description="Helical" evidence="2">
    <location>
        <begin position="201"/>
        <end position="223"/>
    </location>
</feature>
<evidence type="ECO:0000313" key="5">
    <source>
        <dbReference type="Proteomes" id="UP001321766"/>
    </source>
</evidence>
<evidence type="ECO:0000313" key="4">
    <source>
        <dbReference type="EMBL" id="BDR53573.1"/>
    </source>
</evidence>
<feature type="transmembrane region" description="Helical" evidence="2">
    <location>
        <begin position="259"/>
        <end position="278"/>
    </location>
</feature>
<feature type="transmembrane region" description="Helical" evidence="2">
    <location>
        <begin position="285"/>
        <end position="303"/>
    </location>
</feature>
<feature type="region of interest" description="Disordered" evidence="1">
    <location>
        <begin position="1"/>
        <end position="27"/>
    </location>
</feature>
<keyword evidence="2" id="KW-0472">Membrane</keyword>
<reference evidence="4 5" key="1">
    <citation type="journal article" date="2023" name="Microbiol. Spectr.">
        <title>Symbiosis of Carpenter Bees with Uncharacterized Lactic Acid Bacteria Showing NAD Auxotrophy.</title>
        <authorList>
            <person name="Kawasaki S."/>
            <person name="Ozawa K."/>
            <person name="Mori T."/>
            <person name="Yamamoto A."/>
            <person name="Ito M."/>
            <person name="Ohkuma M."/>
            <person name="Sakamoto M."/>
            <person name="Matsutani M."/>
        </authorList>
    </citation>
    <scope>NUCLEOTIDE SEQUENCE [LARGE SCALE GENOMIC DNA]</scope>
    <source>
        <strain evidence="4 5">Kim37-2</strain>
    </source>
</reference>